<organism evidence="2 3">
    <name type="scientific">Candidatus Berkelbacteria bacterium Gr01-1014_85</name>
    <dbReference type="NCBI Taxonomy" id="2017150"/>
    <lineage>
        <taxon>Bacteria</taxon>
        <taxon>Candidatus Berkelbacteria</taxon>
    </lineage>
</organism>
<dbReference type="PANTHER" id="PTHR32432">
    <property type="entry name" value="CELL DIVISION PROTEIN FTSA-RELATED"/>
    <property type="match status" value="1"/>
</dbReference>
<keyword evidence="2" id="KW-0132">Cell division</keyword>
<feature type="domain" description="SHS2" evidence="1">
    <location>
        <begin position="17"/>
        <end position="220"/>
    </location>
</feature>
<dbReference type="InterPro" id="IPR003494">
    <property type="entry name" value="SHS2_FtsA"/>
</dbReference>
<gene>
    <name evidence="2" type="ORF">CEO22_608</name>
</gene>
<dbReference type="GO" id="GO:0051301">
    <property type="term" value="P:cell division"/>
    <property type="evidence" value="ECO:0007669"/>
    <property type="project" value="UniProtKB-KW"/>
</dbReference>
<reference evidence="2 3" key="1">
    <citation type="submission" date="2017-08" db="EMBL/GenBank/DDBJ databases">
        <title>Mechanisms for carbon and nitrogen cycling indicate functional differentiation within the Candidate Phyla Radiation.</title>
        <authorList>
            <person name="Danczak R.E."/>
            <person name="Johnston M.D."/>
            <person name="Kenah C."/>
            <person name="Slattery M."/>
            <person name="Wrighton K.C."/>
            <person name="Wilkins M.J."/>
        </authorList>
    </citation>
    <scope>NUCLEOTIDE SEQUENCE [LARGE SCALE GENOMIC DNA]</scope>
    <source>
        <strain evidence="2">Gr01-1014_85</strain>
    </source>
</reference>
<dbReference type="Proteomes" id="UP000316253">
    <property type="component" value="Unassembled WGS sequence"/>
</dbReference>
<proteinExistence type="predicted"/>
<dbReference type="InterPro" id="IPR050696">
    <property type="entry name" value="FtsA/MreB"/>
</dbReference>
<evidence type="ECO:0000259" key="1">
    <source>
        <dbReference type="SMART" id="SM00842"/>
    </source>
</evidence>
<dbReference type="InterPro" id="IPR043129">
    <property type="entry name" value="ATPase_NBD"/>
</dbReference>
<dbReference type="SMART" id="SM00842">
    <property type="entry name" value="FtsA"/>
    <property type="match status" value="1"/>
</dbReference>
<protein>
    <submittedName>
        <fullName evidence="2">Actin-like ATPase involved in cell division-like protein</fullName>
    </submittedName>
</protein>
<keyword evidence="2" id="KW-0131">Cell cycle</keyword>
<dbReference type="AlphaFoldDB" id="A0A554J9V3"/>
<dbReference type="SUPFAM" id="SSF53067">
    <property type="entry name" value="Actin-like ATPase domain"/>
    <property type="match status" value="2"/>
</dbReference>
<dbReference type="EMBL" id="VMFD01000066">
    <property type="protein sequence ID" value="TSC65104.1"/>
    <property type="molecule type" value="Genomic_DNA"/>
</dbReference>
<dbReference type="Pfam" id="PF14450">
    <property type="entry name" value="FtsA"/>
    <property type="match status" value="1"/>
</dbReference>
<sequence length="419" mass="45047">MGFFDRFKAAAPASDLAIALDIGTEFVKALIFKVDNDGKAYVLGVGRQRQKLSDMQGGTVTDIHGVIKNCEAAIERAAETAGVVPHQVIIGIAGELVKGTTTEIIYHRPKPENKIDYVELKDIISRVQRRAFDRARTLLAWESGQSELDVRLVNAAIVDTRIDGYRVTNPLGFQGREVKVGIYNCFAPIVHLGALQTIADELELDLLSVAAEPYAVARCLGPDDSAEFSAIFIDIGGGTSDIAVVRSGGLEGTKMFALGGRAFTKRISQTLNLNFAAAEELKLAYSTGAADPALQPRIQEAMQTDAATWLAGVELTLEEFGAKERLPSKILLCGGGSALPEITQALAQAEWAERLPFATPPIVHFLKPMDLGQVIDNTGELTEPRDVTPMALANLAIELIGAEPVLEGVLRRVVTSLKS</sequence>
<accession>A0A554J9V3</accession>
<comment type="caution">
    <text evidence="2">The sequence shown here is derived from an EMBL/GenBank/DDBJ whole genome shotgun (WGS) entry which is preliminary data.</text>
</comment>
<evidence type="ECO:0000313" key="3">
    <source>
        <dbReference type="Proteomes" id="UP000316253"/>
    </source>
</evidence>
<dbReference type="Gene3D" id="3.30.420.40">
    <property type="match status" value="1"/>
</dbReference>
<evidence type="ECO:0000313" key="2">
    <source>
        <dbReference type="EMBL" id="TSC65104.1"/>
    </source>
</evidence>
<dbReference type="CDD" id="cd24004">
    <property type="entry name" value="ASKHA_NBD_PilM-like"/>
    <property type="match status" value="1"/>
</dbReference>
<name>A0A554J9V3_9BACT</name>